<evidence type="ECO:0000313" key="1">
    <source>
        <dbReference type="EMBL" id="MRY60778.1"/>
    </source>
</evidence>
<proteinExistence type="predicted"/>
<accession>A0A7K0GNP0</accession>
<dbReference type="RefSeq" id="WP_154398419.1">
    <property type="nucleotide sequence ID" value="NZ_WKLT01000147.1"/>
</dbReference>
<dbReference type="Proteomes" id="UP000463337">
    <property type="component" value="Unassembled WGS sequence"/>
</dbReference>
<dbReference type="AlphaFoldDB" id="A0A7K0GNP0"/>
<sequence length="48" mass="5562">MKVRELEKDELPEIPGVVLVSGVEFEFDLPERTGKRMHEINASDYDDK</sequence>
<evidence type="ECO:0000313" key="2">
    <source>
        <dbReference type="Proteomes" id="UP000463337"/>
    </source>
</evidence>
<name>A0A7K0GNP0_PARDI</name>
<organism evidence="1 2">
    <name type="scientific">Parabacteroides distasonis</name>
    <dbReference type="NCBI Taxonomy" id="823"/>
    <lineage>
        <taxon>Bacteria</taxon>
        <taxon>Pseudomonadati</taxon>
        <taxon>Bacteroidota</taxon>
        <taxon>Bacteroidia</taxon>
        <taxon>Bacteroidales</taxon>
        <taxon>Tannerellaceae</taxon>
        <taxon>Parabacteroides</taxon>
    </lineage>
</organism>
<comment type="caution">
    <text evidence="1">The sequence shown here is derived from an EMBL/GenBank/DDBJ whole genome shotgun (WGS) entry which is preliminary data.</text>
</comment>
<reference evidence="1 2" key="1">
    <citation type="journal article" date="2019" name="Nat. Med.">
        <title>A library of human gut bacterial isolates paired with longitudinal multiomics data enables mechanistic microbiome research.</title>
        <authorList>
            <person name="Poyet M."/>
            <person name="Groussin M."/>
            <person name="Gibbons S.M."/>
            <person name="Avila-Pacheco J."/>
            <person name="Jiang X."/>
            <person name="Kearney S.M."/>
            <person name="Perrotta A.R."/>
            <person name="Berdy B."/>
            <person name="Zhao S."/>
            <person name="Lieberman T.D."/>
            <person name="Swanson P.K."/>
            <person name="Smith M."/>
            <person name="Roesemann S."/>
            <person name="Alexander J.E."/>
            <person name="Rich S.A."/>
            <person name="Livny J."/>
            <person name="Vlamakis H."/>
            <person name="Clish C."/>
            <person name="Bullock K."/>
            <person name="Deik A."/>
            <person name="Scott J."/>
            <person name="Pierce K.A."/>
            <person name="Xavier R.J."/>
            <person name="Alm E.J."/>
        </authorList>
    </citation>
    <scope>NUCLEOTIDE SEQUENCE [LARGE SCALE GENOMIC DNA]</scope>
    <source>
        <strain evidence="1 2">BIOML-A41</strain>
    </source>
</reference>
<dbReference type="EMBL" id="WKLT01000147">
    <property type="protein sequence ID" value="MRY60778.1"/>
    <property type="molecule type" value="Genomic_DNA"/>
</dbReference>
<gene>
    <name evidence="1" type="ORF">GKD59_23460</name>
</gene>
<protein>
    <submittedName>
        <fullName evidence="1">Uncharacterized protein</fullName>
    </submittedName>
</protein>